<keyword evidence="1" id="KW-0805">Transcription regulation</keyword>
<dbReference type="RefSeq" id="WP_270950484.1">
    <property type="nucleotide sequence ID" value="NZ_JAQGLA010000033.1"/>
</dbReference>
<protein>
    <submittedName>
        <fullName evidence="5">GntR family transcriptional regulator</fullName>
    </submittedName>
</protein>
<reference evidence="5 6" key="1">
    <citation type="submission" date="2022-11" db="EMBL/GenBank/DDBJ databases">
        <title>Draft genome sequence of Saccharopolyspora sp. WRP15-2 isolated from rhizosphere soils of wild rice in Thailand.</title>
        <authorList>
            <person name="Duangmal K."/>
            <person name="Kammanee S."/>
            <person name="Muangham S."/>
        </authorList>
    </citation>
    <scope>NUCLEOTIDE SEQUENCE [LARGE SCALE GENOMIC DNA]</scope>
    <source>
        <strain evidence="5 6">WRP15-2</strain>
    </source>
</reference>
<gene>
    <name evidence="5" type="ORF">OU415_20315</name>
</gene>
<dbReference type="PROSITE" id="PS50949">
    <property type="entry name" value="HTH_GNTR"/>
    <property type="match status" value="1"/>
</dbReference>
<name>A0ABT4V1G3_9PSEU</name>
<dbReference type="PANTHER" id="PTHR38445">
    <property type="entry name" value="HTH-TYPE TRANSCRIPTIONAL REPRESSOR YTRA"/>
    <property type="match status" value="1"/>
</dbReference>
<sequence length="126" mass="13243">MSETPRLVVDADGEVAPWRQVHDQILQFVVTGALPIGSALPPIRQLARDLGLAAGTVARAYRELETAGILETGRRRGTRVAAAPEPPGPADPLAAAAQEFVRTARELNADVGTALAAVQNAFREGP</sequence>
<dbReference type="PANTHER" id="PTHR38445:SF9">
    <property type="entry name" value="HTH-TYPE TRANSCRIPTIONAL REPRESSOR YTRA"/>
    <property type="match status" value="1"/>
</dbReference>
<dbReference type="InterPro" id="IPR036390">
    <property type="entry name" value="WH_DNA-bd_sf"/>
</dbReference>
<dbReference type="Gene3D" id="1.10.10.10">
    <property type="entry name" value="Winged helix-like DNA-binding domain superfamily/Winged helix DNA-binding domain"/>
    <property type="match status" value="1"/>
</dbReference>
<evidence type="ECO:0000256" key="2">
    <source>
        <dbReference type="ARBA" id="ARBA00023125"/>
    </source>
</evidence>
<dbReference type="InterPro" id="IPR036388">
    <property type="entry name" value="WH-like_DNA-bd_sf"/>
</dbReference>
<keyword evidence="6" id="KW-1185">Reference proteome</keyword>
<dbReference type="SMART" id="SM00345">
    <property type="entry name" value="HTH_GNTR"/>
    <property type="match status" value="1"/>
</dbReference>
<accession>A0ABT4V1G3</accession>
<dbReference type="CDD" id="cd07377">
    <property type="entry name" value="WHTH_GntR"/>
    <property type="match status" value="1"/>
</dbReference>
<evidence type="ECO:0000313" key="6">
    <source>
        <dbReference type="Proteomes" id="UP001210380"/>
    </source>
</evidence>
<dbReference type="EMBL" id="JAQGLA010000033">
    <property type="protein sequence ID" value="MDA3627792.1"/>
    <property type="molecule type" value="Genomic_DNA"/>
</dbReference>
<organism evidence="5 6">
    <name type="scientific">Saccharopolyspora oryzae</name>
    <dbReference type="NCBI Taxonomy" id="2997343"/>
    <lineage>
        <taxon>Bacteria</taxon>
        <taxon>Bacillati</taxon>
        <taxon>Actinomycetota</taxon>
        <taxon>Actinomycetes</taxon>
        <taxon>Pseudonocardiales</taxon>
        <taxon>Pseudonocardiaceae</taxon>
        <taxon>Saccharopolyspora</taxon>
    </lineage>
</organism>
<keyword evidence="3" id="KW-0804">Transcription</keyword>
<keyword evidence="2" id="KW-0238">DNA-binding</keyword>
<dbReference type="Proteomes" id="UP001210380">
    <property type="component" value="Unassembled WGS sequence"/>
</dbReference>
<comment type="caution">
    <text evidence="5">The sequence shown here is derived from an EMBL/GenBank/DDBJ whole genome shotgun (WGS) entry which is preliminary data.</text>
</comment>
<proteinExistence type="predicted"/>
<evidence type="ECO:0000256" key="1">
    <source>
        <dbReference type="ARBA" id="ARBA00023015"/>
    </source>
</evidence>
<feature type="domain" description="HTH gntR-type" evidence="4">
    <location>
        <begin position="15"/>
        <end position="83"/>
    </location>
</feature>
<dbReference type="SUPFAM" id="SSF46785">
    <property type="entry name" value="Winged helix' DNA-binding domain"/>
    <property type="match status" value="1"/>
</dbReference>
<dbReference type="InterPro" id="IPR000524">
    <property type="entry name" value="Tscrpt_reg_HTH_GntR"/>
</dbReference>
<evidence type="ECO:0000313" key="5">
    <source>
        <dbReference type="EMBL" id="MDA3627792.1"/>
    </source>
</evidence>
<evidence type="ECO:0000256" key="3">
    <source>
        <dbReference type="ARBA" id="ARBA00023163"/>
    </source>
</evidence>
<dbReference type="Pfam" id="PF00392">
    <property type="entry name" value="GntR"/>
    <property type="match status" value="1"/>
</dbReference>
<evidence type="ECO:0000259" key="4">
    <source>
        <dbReference type="PROSITE" id="PS50949"/>
    </source>
</evidence>